<organism evidence="5 6">
    <name type="scientific">Lacrimispora xylanolytica</name>
    <dbReference type="NCBI Taxonomy" id="29375"/>
    <lineage>
        <taxon>Bacteria</taxon>
        <taxon>Bacillati</taxon>
        <taxon>Bacillota</taxon>
        <taxon>Clostridia</taxon>
        <taxon>Lachnospirales</taxon>
        <taxon>Lachnospiraceae</taxon>
        <taxon>Lacrimispora</taxon>
    </lineage>
</organism>
<evidence type="ECO:0000313" key="6">
    <source>
        <dbReference type="Proteomes" id="UP001163115"/>
    </source>
</evidence>
<accession>A0ABY7AG48</accession>
<name>A0ABY7AG48_9FIRM</name>
<evidence type="ECO:0000256" key="3">
    <source>
        <dbReference type="ARBA" id="ARBA00023125"/>
    </source>
</evidence>
<reference evidence="5" key="1">
    <citation type="submission" date="2022-11" db="EMBL/GenBank/DDBJ databases">
        <title>Lacrimispora xylanolytica sy1, complete genome.</title>
        <authorList>
            <person name="Choi S."/>
        </authorList>
    </citation>
    <scope>NUCLEOTIDE SEQUENCE</scope>
    <source>
        <strain evidence="5">Sy1</strain>
    </source>
</reference>
<gene>
    <name evidence="5" type="ORF">OW255_06795</name>
</gene>
<keyword evidence="4" id="KW-0804">Transcription</keyword>
<dbReference type="EMBL" id="CP113524">
    <property type="protein sequence ID" value="WAJ25208.1"/>
    <property type="molecule type" value="Genomic_DNA"/>
</dbReference>
<evidence type="ECO:0000313" key="5">
    <source>
        <dbReference type="EMBL" id="WAJ25208.1"/>
    </source>
</evidence>
<dbReference type="InterPro" id="IPR036390">
    <property type="entry name" value="WH_DNA-bd_sf"/>
</dbReference>
<keyword evidence="6" id="KW-1185">Reference proteome</keyword>
<dbReference type="Proteomes" id="UP001163115">
    <property type="component" value="Chromosome"/>
</dbReference>
<dbReference type="RefSeq" id="WP_024836681.1">
    <property type="nucleotide sequence ID" value="NZ_CP113524.1"/>
</dbReference>
<keyword evidence="3" id="KW-0238">DNA-binding</keyword>
<evidence type="ECO:0000256" key="4">
    <source>
        <dbReference type="ARBA" id="ARBA00023163"/>
    </source>
</evidence>
<sequence length="130" mass="14749">METKLPKISEKEKEIMSIFWHTGKSMTSSAIAESGNGLSINTVQAAMRNLLKKGYIKVDDIVYSGTVLTRSYIPIISAEQYAAYQLQTMRANTLNFSTLNFIDHIVKNDDTTILDELEDIIKRKKELEDD</sequence>
<keyword evidence="2" id="KW-0805">Transcription regulation</keyword>
<evidence type="ECO:0000256" key="1">
    <source>
        <dbReference type="ARBA" id="ARBA00011046"/>
    </source>
</evidence>
<dbReference type="InterPro" id="IPR005650">
    <property type="entry name" value="BlaI_family"/>
</dbReference>
<evidence type="ECO:0000256" key="2">
    <source>
        <dbReference type="ARBA" id="ARBA00023015"/>
    </source>
</evidence>
<proteinExistence type="inferred from homology"/>
<dbReference type="Pfam" id="PF03965">
    <property type="entry name" value="Penicillinase_R"/>
    <property type="match status" value="1"/>
</dbReference>
<comment type="similarity">
    <text evidence="1">Belongs to the BlaI transcriptional regulatory family.</text>
</comment>
<dbReference type="InterPro" id="IPR036388">
    <property type="entry name" value="WH-like_DNA-bd_sf"/>
</dbReference>
<dbReference type="Gene3D" id="1.10.10.10">
    <property type="entry name" value="Winged helix-like DNA-binding domain superfamily/Winged helix DNA-binding domain"/>
    <property type="match status" value="1"/>
</dbReference>
<dbReference type="SUPFAM" id="SSF46785">
    <property type="entry name" value="Winged helix' DNA-binding domain"/>
    <property type="match status" value="1"/>
</dbReference>
<protein>
    <submittedName>
        <fullName evidence="5">BlaI/MecI/CopY family transcriptional regulator</fullName>
    </submittedName>
</protein>